<dbReference type="GO" id="GO:0022857">
    <property type="term" value="F:transmembrane transporter activity"/>
    <property type="evidence" value="ECO:0007669"/>
    <property type="project" value="UniProtKB-ARBA"/>
</dbReference>
<comment type="subcellular location">
    <subcellularLocation>
        <location evidence="1">Membrane</location>
        <topology evidence="1">Multi-pass membrane protein</topology>
    </subcellularLocation>
</comment>
<dbReference type="EMBL" id="RIBY02001858">
    <property type="protein sequence ID" value="KAH9827776.1"/>
    <property type="molecule type" value="Genomic_DNA"/>
</dbReference>
<sequence length="367" mass="40640">HRRNYRGPVILRKTAKRPPSGPSRDKEAWQKVFVILLVHPTLESLTLRLIPSPSGSFSALRASGIGGYIALSTKKGAYIRFIPVVIISVARIALNTISARYLALVEVVVVVVFILDYSTSKLSKRGLRDASLNMPRSILGSYLISAISSFVIVITYCFYYRLYLDLVSFTSFPFIEIYARATGSNARTVGLIVIITMLSFFSRINTIASASRQTFAFARDGGLPFYKALSKVSPRFYSLAYLAVFEIAVGTLIFRRLWGPPLPKRRWSLGRAGLPINIFAFAHGLFAAAIMAMPTDPFKGHCPPHGCTVRNWNWGTVIFAGILLMAMAYYLLGGRKRYAGPVTLVSDEGGWKTVRTLHVWHSTTTAG</sequence>
<reference evidence="8 9" key="1">
    <citation type="journal article" date="2018" name="IMA Fungus">
        <title>IMA Genome-F 10: Nine draft genome sequences of Claviceps purpurea s.lat., including C. arundinis, C. humidiphila, and C. cf. spartinae, pseudomolecules for the pitch canker pathogen Fusarium circinatum, draft genome of Davidsoniella eucalypti, Grosmannia galeiformis, Quambalaria eucalypti, and Teratosphaeria destructans.</title>
        <authorList>
            <person name="Wingfield B.D."/>
            <person name="Liu M."/>
            <person name="Nguyen H.D."/>
            <person name="Lane F.A."/>
            <person name="Morgan S.W."/>
            <person name="De Vos L."/>
            <person name="Wilken P.M."/>
            <person name="Duong T.A."/>
            <person name="Aylward J."/>
            <person name="Coetzee M.P."/>
            <person name="Dadej K."/>
            <person name="De Beer Z.W."/>
            <person name="Findlay W."/>
            <person name="Havenga M."/>
            <person name="Kolarik M."/>
            <person name="Menzies J.G."/>
            <person name="Naidoo K."/>
            <person name="Pochopski O."/>
            <person name="Shoukouhi P."/>
            <person name="Santana Q.C."/>
            <person name="Seifert K.A."/>
            <person name="Soal N."/>
            <person name="Steenkamp E.T."/>
            <person name="Tatham C.T."/>
            <person name="van der Nest M.A."/>
            <person name="Wingfield M.J."/>
        </authorList>
    </citation>
    <scope>NUCLEOTIDE SEQUENCE [LARGE SCALE GENOMIC DNA]</scope>
    <source>
        <strain evidence="8">CMW44962</strain>
    </source>
</reference>
<evidence type="ECO:0000313" key="9">
    <source>
        <dbReference type="Proteomes" id="UP001138500"/>
    </source>
</evidence>
<dbReference type="PANTHER" id="PTHR45649">
    <property type="entry name" value="AMINO-ACID PERMEASE BAT1"/>
    <property type="match status" value="1"/>
</dbReference>
<accession>A0A9W7SS48</accession>
<evidence type="ECO:0000256" key="4">
    <source>
        <dbReference type="ARBA" id="ARBA00022989"/>
    </source>
</evidence>
<keyword evidence="3 7" id="KW-0812">Transmembrane</keyword>
<evidence type="ECO:0000256" key="7">
    <source>
        <dbReference type="SAM" id="Phobius"/>
    </source>
</evidence>
<dbReference type="GO" id="GO:0016020">
    <property type="term" value="C:membrane"/>
    <property type="evidence" value="ECO:0007669"/>
    <property type="project" value="UniProtKB-SubCell"/>
</dbReference>
<keyword evidence="5 7" id="KW-0472">Membrane</keyword>
<evidence type="ECO:0000256" key="1">
    <source>
        <dbReference type="ARBA" id="ARBA00004141"/>
    </source>
</evidence>
<dbReference type="InterPro" id="IPR002293">
    <property type="entry name" value="AA/rel_permease1"/>
</dbReference>
<feature type="transmembrane region" description="Helical" evidence="7">
    <location>
        <begin position="312"/>
        <end position="332"/>
    </location>
</feature>
<dbReference type="Gene3D" id="1.20.1740.10">
    <property type="entry name" value="Amino acid/polyamine transporter I"/>
    <property type="match status" value="1"/>
</dbReference>
<feature type="region of interest" description="Disordered" evidence="6">
    <location>
        <begin position="1"/>
        <end position="25"/>
    </location>
</feature>
<evidence type="ECO:0000256" key="3">
    <source>
        <dbReference type="ARBA" id="ARBA00022692"/>
    </source>
</evidence>
<feature type="non-terminal residue" evidence="8">
    <location>
        <position position="1"/>
    </location>
</feature>
<evidence type="ECO:0000256" key="6">
    <source>
        <dbReference type="SAM" id="MobiDB-lite"/>
    </source>
</evidence>
<feature type="transmembrane region" description="Helical" evidence="7">
    <location>
        <begin position="236"/>
        <end position="254"/>
    </location>
</feature>
<feature type="transmembrane region" description="Helical" evidence="7">
    <location>
        <begin position="274"/>
        <end position="292"/>
    </location>
</feature>
<dbReference type="AlphaFoldDB" id="A0A9W7SS48"/>
<evidence type="ECO:0000256" key="2">
    <source>
        <dbReference type="ARBA" id="ARBA00022448"/>
    </source>
</evidence>
<organism evidence="8 9">
    <name type="scientific">Teratosphaeria destructans</name>
    <dbReference type="NCBI Taxonomy" id="418781"/>
    <lineage>
        <taxon>Eukaryota</taxon>
        <taxon>Fungi</taxon>
        <taxon>Dikarya</taxon>
        <taxon>Ascomycota</taxon>
        <taxon>Pezizomycotina</taxon>
        <taxon>Dothideomycetes</taxon>
        <taxon>Dothideomycetidae</taxon>
        <taxon>Mycosphaerellales</taxon>
        <taxon>Teratosphaeriaceae</taxon>
        <taxon>Teratosphaeria</taxon>
    </lineage>
</organism>
<keyword evidence="2" id="KW-0813">Transport</keyword>
<feature type="transmembrane region" description="Helical" evidence="7">
    <location>
        <begin position="139"/>
        <end position="162"/>
    </location>
</feature>
<reference evidence="8 9" key="2">
    <citation type="journal article" date="2021" name="Curr. Genet.">
        <title>Genetic response to nitrogen starvation in the aggressive Eucalyptus foliar pathogen Teratosphaeria destructans.</title>
        <authorList>
            <person name="Havenga M."/>
            <person name="Wingfield B.D."/>
            <person name="Wingfield M.J."/>
            <person name="Dreyer L.L."/>
            <person name="Roets F."/>
            <person name="Aylward J."/>
        </authorList>
    </citation>
    <scope>NUCLEOTIDE SEQUENCE [LARGE SCALE GENOMIC DNA]</scope>
    <source>
        <strain evidence="8">CMW44962</strain>
    </source>
</reference>
<dbReference type="PANTHER" id="PTHR45649:SF14">
    <property type="entry name" value="GABA PERMEASE"/>
    <property type="match status" value="1"/>
</dbReference>
<protein>
    <submittedName>
        <fullName evidence="8">Amino acid permease</fullName>
    </submittedName>
</protein>
<dbReference type="Pfam" id="PF13520">
    <property type="entry name" value="AA_permease_2"/>
    <property type="match status" value="1"/>
</dbReference>
<evidence type="ECO:0000256" key="5">
    <source>
        <dbReference type="ARBA" id="ARBA00023136"/>
    </source>
</evidence>
<evidence type="ECO:0000313" key="8">
    <source>
        <dbReference type="EMBL" id="KAH9827776.1"/>
    </source>
</evidence>
<name>A0A9W7SS48_9PEZI</name>
<keyword evidence="9" id="KW-1185">Reference proteome</keyword>
<dbReference type="OrthoDB" id="3257095at2759"/>
<dbReference type="Proteomes" id="UP001138500">
    <property type="component" value="Unassembled WGS sequence"/>
</dbReference>
<feature type="transmembrane region" description="Helical" evidence="7">
    <location>
        <begin position="100"/>
        <end position="118"/>
    </location>
</feature>
<keyword evidence="4 7" id="KW-1133">Transmembrane helix</keyword>
<proteinExistence type="predicted"/>
<comment type="caution">
    <text evidence="8">The sequence shown here is derived from an EMBL/GenBank/DDBJ whole genome shotgun (WGS) entry which is preliminary data.</text>
</comment>
<gene>
    <name evidence="8" type="ORF">Tdes44962_MAKER09613</name>
</gene>